<dbReference type="Gene3D" id="3.40.50.720">
    <property type="entry name" value="NAD(P)-binding Rossmann-like Domain"/>
    <property type="match status" value="2"/>
</dbReference>
<feature type="transmembrane region" description="Helical" evidence="13">
    <location>
        <begin position="314"/>
        <end position="334"/>
    </location>
</feature>
<evidence type="ECO:0000313" key="18">
    <source>
        <dbReference type="Proteomes" id="UP001311799"/>
    </source>
</evidence>
<keyword evidence="10" id="KW-0520">NAD</keyword>
<organism evidence="17 18">
    <name type="scientific">Cryptosporidium xiaoi</name>
    <dbReference type="NCBI Taxonomy" id="659607"/>
    <lineage>
        <taxon>Eukaryota</taxon>
        <taxon>Sar</taxon>
        <taxon>Alveolata</taxon>
        <taxon>Apicomplexa</taxon>
        <taxon>Conoidasida</taxon>
        <taxon>Coccidia</taxon>
        <taxon>Eucoccidiorida</taxon>
        <taxon>Eimeriorina</taxon>
        <taxon>Cryptosporidiidae</taxon>
        <taxon>Cryptosporidium</taxon>
    </lineage>
</organism>
<dbReference type="InterPro" id="IPR034300">
    <property type="entry name" value="PNTB-like"/>
</dbReference>
<dbReference type="Pfam" id="PF02233">
    <property type="entry name" value="PNTB"/>
    <property type="match status" value="1"/>
</dbReference>
<keyword evidence="3" id="KW-1003">Cell membrane</keyword>
<feature type="domain" description="Alanine dehydrogenase/pyridine nucleotide transhydrogenase NAD(H)-binding" evidence="15">
    <location>
        <begin position="765"/>
        <end position="923"/>
    </location>
</feature>
<accession>A0AAV9Y0E4</accession>
<keyword evidence="4" id="KW-0997">Cell inner membrane</keyword>
<dbReference type="Pfam" id="PF12769">
    <property type="entry name" value="PNTB_4TM"/>
    <property type="match status" value="1"/>
</dbReference>
<feature type="transmembrane region" description="Helical" evidence="13">
    <location>
        <begin position="1162"/>
        <end position="1181"/>
    </location>
</feature>
<feature type="domain" description="Alanine dehydrogenase/pyridine nucleotide transhydrogenase N-terminal" evidence="16">
    <location>
        <begin position="639"/>
        <end position="756"/>
    </location>
</feature>
<feature type="transmembrane region" description="Helical" evidence="13">
    <location>
        <begin position="106"/>
        <end position="123"/>
    </location>
</feature>
<dbReference type="SMART" id="SM01002">
    <property type="entry name" value="AlaDh_PNT_C"/>
    <property type="match status" value="1"/>
</dbReference>
<evidence type="ECO:0000256" key="9">
    <source>
        <dbReference type="ARBA" id="ARBA00022989"/>
    </source>
</evidence>
<dbReference type="GO" id="GO:0006740">
    <property type="term" value="P:NADPH regeneration"/>
    <property type="evidence" value="ECO:0007669"/>
    <property type="project" value="TreeGrafter"/>
</dbReference>
<dbReference type="GO" id="GO:0050661">
    <property type="term" value="F:NADP binding"/>
    <property type="evidence" value="ECO:0007669"/>
    <property type="project" value="TreeGrafter"/>
</dbReference>
<dbReference type="SUPFAM" id="SSF52467">
    <property type="entry name" value="DHS-like NAD/FAD-binding domain"/>
    <property type="match status" value="1"/>
</dbReference>
<feature type="transmembrane region" description="Helical" evidence="13">
    <location>
        <begin position="129"/>
        <end position="148"/>
    </location>
</feature>
<feature type="chain" id="PRO_5043799294" description="proton-translocating NAD(P)(+) transhydrogenase" evidence="14">
    <location>
        <begin position="28"/>
        <end position="1189"/>
    </location>
</feature>
<dbReference type="SUPFAM" id="SSF51735">
    <property type="entry name" value="NAD(P)-binding Rossmann-fold domains"/>
    <property type="match status" value="1"/>
</dbReference>
<evidence type="ECO:0000259" key="15">
    <source>
        <dbReference type="SMART" id="SM01002"/>
    </source>
</evidence>
<dbReference type="Gene3D" id="3.40.50.1220">
    <property type="entry name" value="TPP-binding domain"/>
    <property type="match status" value="1"/>
</dbReference>
<feature type="transmembrane region" description="Helical" evidence="13">
    <location>
        <begin position="160"/>
        <end position="180"/>
    </location>
</feature>
<comment type="caution">
    <text evidence="17">The sequence shown here is derived from an EMBL/GenBank/DDBJ whole genome shotgun (WGS) entry which is preliminary data.</text>
</comment>
<keyword evidence="8" id="KW-1278">Translocase</keyword>
<reference evidence="17 18" key="1">
    <citation type="submission" date="2023-10" db="EMBL/GenBank/DDBJ databases">
        <title>Comparative genomics analysis reveals potential genetic determinants of host preference in Cryptosporidium xiaoi.</title>
        <authorList>
            <person name="Xiao L."/>
            <person name="Li J."/>
        </authorList>
    </citation>
    <scope>NUCLEOTIDE SEQUENCE [LARGE SCALE GENOMIC DNA]</scope>
    <source>
        <strain evidence="17 18">52996</strain>
    </source>
</reference>
<protein>
    <recommendedName>
        <fullName evidence="2">proton-translocating NAD(P)(+) transhydrogenase</fullName>
        <ecNumber evidence="2">7.1.1.1</ecNumber>
    </recommendedName>
</protein>
<name>A0AAV9Y0E4_9CRYT</name>
<dbReference type="Proteomes" id="UP001311799">
    <property type="component" value="Unassembled WGS sequence"/>
</dbReference>
<keyword evidence="5 13" id="KW-0812">Transmembrane</keyword>
<evidence type="ECO:0000256" key="11">
    <source>
        <dbReference type="ARBA" id="ARBA00023136"/>
    </source>
</evidence>
<feature type="transmembrane region" description="Helical" evidence="13">
    <location>
        <begin position="1105"/>
        <end position="1125"/>
    </location>
</feature>
<evidence type="ECO:0000256" key="8">
    <source>
        <dbReference type="ARBA" id="ARBA00022967"/>
    </source>
</evidence>
<keyword evidence="18" id="KW-1185">Reference proteome</keyword>
<sequence>MKGKNINLCLIILLISLLSCLLENGMALDELSSEKNQFNRIFRGGSGAVGIKNELKENTLFFGNENYYKASETSLNPMVTSCYLFSALCFIYSIKGLSSRSSGYKSNIAGFVGMIIAILITMTEEGFGNHYIVFLLTMLISGGIGVYIAEKTELIRMPQLVAVFHSLIGLSAVLVSYSFFYTSLEGNELVETTILRRIEIFVGGMMGMITFIGSVIAAMKLDDIIPSKSAKIPYKNSCLMLILSSILITGACFCSTNYQITTLTNLHCGMIFSAIFGVFMIISIGGADMPVVISMLNSYSGWSTTITGFLLDNTLLIVSGALIGSSGAILSYIMCKGMNRNFMSVILGGFDQIEDESIAGIIEDDKCYKTTPSETARLLLDSSKVLIVPGYGMAVSRSHKCISEIVKELESCGCKVDVCIHPVAGRMPGHMNVLLAEADVPTNIIKEMGQVNDNMEDYDVVLVVGANDIVNPAALLKESKIFGMPVICVWKARQVIVSKRSLGHGYACIDNELFTKLNTKMLLGDSRKTLNFVKRILKGDSSSNDSNTSENSDLLNDRKNTEYDDIANETSPLINGLNEQKEQVEERELDESKYDSVSVQRRIAILPGIYEDEDNKITIIFPIPPSEVCRFRRKGYGIGLSKEFTSTQNNYFTQEEYVKGGAFVYESTREMMKESEIVIKLGKPMIKEVETLKRGHVLICNMSTIGQSHNVDKENKEDKLLTTLSNKGVTVIDLDQIPRTSNAQTMDVRTTVSNISGYRAVVEAMNYLPRISRSISSAAGTVKQSTVLVIGVGVAGLQAIATAKSMGTRVIAMDTRIESKEEAESCGAKFVKLPDVTTNNNLDKILNEQRKLIERYLKDTDIVITSANISGAISPVIITNDAVKKMKQGSVIIDLSADFGGNCELTERNKIVTDKESGVTIIGKSNFLFSMPLQSSELFSGNIYSLIVEMGKTADKFKCNLESDIIEKACIIHDGKILNKFFPDQNKEYKNVIGDKTFTERQYNNTTVSEDNLTTTTTTTSTTSTTASNTVSSSLISIQNCFHSEDEACDECRDNKNKGVKSRMIKSLKQFTRKYITPNCYFLLSMIMSIVLFIIMGINMSTIQIYNIFSFIISIIVGYHCVWEVDSKLHTPLMSITNALSGVIIIGSMVQYGTQTITTNTLMALAATFLSSINTFGGFYVTNKMLTLF</sequence>
<feature type="transmembrane region" description="Helical" evidence="13">
    <location>
        <begin position="1131"/>
        <end position="1150"/>
    </location>
</feature>
<dbReference type="InterPro" id="IPR007886">
    <property type="entry name" value="AlaDH/PNT_N"/>
</dbReference>
<evidence type="ECO:0000256" key="2">
    <source>
        <dbReference type="ARBA" id="ARBA00012943"/>
    </source>
</evidence>
<feature type="transmembrane region" description="Helical" evidence="13">
    <location>
        <begin position="238"/>
        <end position="258"/>
    </location>
</feature>
<dbReference type="InterPro" id="IPR024605">
    <property type="entry name" value="NADP_transhyd_a_C"/>
</dbReference>
<keyword evidence="7" id="KW-0521">NADP</keyword>
<feature type="signal peptide" evidence="14">
    <location>
        <begin position="1"/>
        <end position="27"/>
    </location>
</feature>
<feature type="transmembrane region" description="Helical" evidence="13">
    <location>
        <begin position="1081"/>
        <end position="1098"/>
    </location>
</feature>
<gene>
    <name evidence="17" type="ORF">RS030_162497</name>
</gene>
<evidence type="ECO:0000256" key="4">
    <source>
        <dbReference type="ARBA" id="ARBA00022519"/>
    </source>
</evidence>
<evidence type="ECO:0000313" key="17">
    <source>
        <dbReference type="EMBL" id="KAK6590391.1"/>
    </source>
</evidence>
<evidence type="ECO:0000256" key="6">
    <source>
        <dbReference type="ARBA" id="ARBA00022741"/>
    </source>
</evidence>
<dbReference type="EMBL" id="JAWDEY010000007">
    <property type="protein sequence ID" value="KAK6590391.1"/>
    <property type="molecule type" value="Genomic_DNA"/>
</dbReference>
<keyword evidence="14" id="KW-0732">Signal</keyword>
<evidence type="ECO:0000256" key="3">
    <source>
        <dbReference type="ARBA" id="ARBA00022475"/>
    </source>
</evidence>
<dbReference type="AlphaFoldDB" id="A0AAV9Y0E4"/>
<keyword evidence="6" id="KW-0547">Nucleotide-binding</keyword>
<comment type="subcellular location">
    <subcellularLocation>
        <location evidence="1">Cell inner membrane</location>
        <topology evidence="1">Multi-pass membrane protein</topology>
    </subcellularLocation>
</comment>
<keyword evidence="11 13" id="KW-0472">Membrane</keyword>
<evidence type="ECO:0000256" key="14">
    <source>
        <dbReference type="SAM" id="SignalP"/>
    </source>
</evidence>
<dbReference type="InterPro" id="IPR007698">
    <property type="entry name" value="AlaDH/PNT_NAD(H)-bd"/>
</dbReference>
<dbReference type="InterPro" id="IPR036291">
    <property type="entry name" value="NAD(P)-bd_dom_sf"/>
</dbReference>
<dbReference type="Pfam" id="PF05222">
    <property type="entry name" value="AlaDh_PNT_N"/>
    <property type="match status" value="1"/>
</dbReference>
<dbReference type="PANTHER" id="PTHR10160">
    <property type="entry name" value="NAD(P) TRANSHYDROGENASE"/>
    <property type="match status" value="1"/>
</dbReference>
<dbReference type="GO" id="GO:0005886">
    <property type="term" value="C:plasma membrane"/>
    <property type="evidence" value="ECO:0007669"/>
    <property type="project" value="UniProtKB-SubCell"/>
</dbReference>
<evidence type="ECO:0000259" key="16">
    <source>
        <dbReference type="SMART" id="SM01003"/>
    </source>
</evidence>
<evidence type="ECO:0000256" key="5">
    <source>
        <dbReference type="ARBA" id="ARBA00022692"/>
    </source>
</evidence>
<evidence type="ECO:0000256" key="7">
    <source>
        <dbReference type="ARBA" id="ARBA00022857"/>
    </source>
</evidence>
<dbReference type="PANTHER" id="PTHR10160:SF19">
    <property type="entry name" value="PROTON-TRANSLOCATING NAD(P)(+) TRANSHYDROGENASE"/>
    <property type="match status" value="1"/>
</dbReference>
<evidence type="ECO:0000256" key="10">
    <source>
        <dbReference type="ARBA" id="ARBA00023027"/>
    </source>
</evidence>
<feature type="transmembrane region" description="Helical" evidence="13">
    <location>
        <begin position="75"/>
        <end position="94"/>
    </location>
</feature>
<dbReference type="EC" id="7.1.1.1" evidence="2"/>
<dbReference type="GO" id="GO:0005743">
    <property type="term" value="C:mitochondrial inner membrane"/>
    <property type="evidence" value="ECO:0007669"/>
    <property type="project" value="TreeGrafter"/>
</dbReference>
<dbReference type="GO" id="GO:0008750">
    <property type="term" value="F:proton-translocating NAD(P)+ transhydrogenase activity"/>
    <property type="evidence" value="ECO:0007669"/>
    <property type="project" value="UniProtKB-EC"/>
</dbReference>
<evidence type="ECO:0000256" key="12">
    <source>
        <dbReference type="ARBA" id="ARBA00048202"/>
    </source>
</evidence>
<feature type="transmembrane region" description="Helical" evidence="13">
    <location>
        <begin position="200"/>
        <end position="218"/>
    </location>
</feature>
<dbReference type="SMART" id="SM01003">
    <property type="entry name" value="AlaDh_PNT_N"/>
    <property type="match status" value="1"/>
</dbReference>
<proteinExistence type="predicted"/>
<feature type="transmembrane region" description="Helical" evidence="13">
    <location>
        <begin position="270"/>
        <end position="293"/>
    </location>
</feature>
<keyword evidence="9 13" id="KW-1133">Transmembrane helix</keyword>
<dbReference type="SUPFAM" id="SSF52283">
    <property type="entry name" value="Formate/glycerate dehydrogenase catalytic domain-like"/>
    <property type="match status" value="1"/>
</dbReference>
<dbReference type="InterPro" id="IPR029035">
    <property type="entry name" value="DHS-like_NAD/FAD-binding_dom"/>
</dbReference>
<evidence type="ECO:0000256" key="13">
    <source>
        <dbReference type="SAM" id="Phobius"/>
    </source>
</evidence>
<evidence type="ECO:0000256" key="1">
    <source>
        <dbReference type="ARBA" id="ARBA00004429"/>
    </source>
</evidence>
<dbReference type="PROSITE" id="PS51257">
    <property type="entry name" value="PROKAR_LIPOPROTEIN"/>
    <property type="match status" value="1"/>
</dbReference>
<comment type="catalytic activity">
    <reaction evidence="12">
        <text>NAD(+) + NADPH + H(+)(in) = NADH + NADP(+) + H(+)(out)</text>
        <dbReference type="Rhea" id="RHEA:47992"/>
        <dbReference type="ChEBI" id="CHEBI:15378"/>
        <dbReference type="ChEBI" id="CHEBI:57540"/>
        <dbReference type="ChEBI" id="CHEBI:57783"/>
        <dbReference type="ChEBI" id="CHEBI:57945"/>
        <dbReference type="ChEBI" id="CHEBI:58349"/>
        <dbReference type="EC" id="7.1.1.1"/>
    </reaction>
</comment>
<dbReference type="Pfam" id="PF01262">
    <property type="entry name" value="AlaDh_PNT_C"/>
    <property type="match status" value="1"/>
</dbReference>